<gene>
    <name evidence="2" type="ORF">CLFO_03550</name>
</gene>
<feature type="transmembrane region" description="Helical" evidence="1">
    <location>
        <begin position="128"/>
        <end position="148"/>
    </location>
</feature>
<dbReference type="Proteomes" id="UP000192478">
    <property type="component" value="Chromosome"/>
</dbReference>
<feature type="transmembrane region" description="Helical" evidence="1">
    <location>
        <begin position="15"/>
        <end position="37"/>
    </location>
</feature>
<dbReference type="AlphaFoldDB" id="A0AAC9WEV6"/>
<feature type="transmembrane region" description="Helical" evidence="1">
    <location>
        <begin position="88"/>
        <end position="116"/>
    </location>
</feature>
<sequence>MGKGSFIMETMPWKVVIFNAMPEAMLLIYLGLTLIGIKPDKKRVFIAGVFQGVICYYVRKNFDFGIHILLQYLSFVILVWLFTKAPLIASFIASIIGIIIAILLESFIGISIPYLTGITILEIMSRDWIRIFICLPYLGTLILIAYLIDKYEFTLEQEIKILKKIK</sequence>
<organism evidence="2 3">
    <name type="scientific">Clostridium formicaceticum</name>
    <dbReference type="NCBI Taxonomy" id="1497"/>
    <lineage>
        <taxon>Bacteria</taxon>
        <taxon>Bacillati</taxon>
        <taxon>Bacillota</taxon>
        <taxon>Clostridia</taxon>
        <taxon>Eubacteriales</taxon>
        <taxon>Clostridiaceae</taxon>
        <taxon>Clostridium</taxon>
    </lineage>
</organism>
<evidence type="ECO:0000313" key="2">
    <source>
        <dbReference type="EMBL" id="ARE86039.1"/>
    </source>
</evidence>
<evidence type="ECO:0000313" key="3">
    <source>
        <dbReference type="Proteomes" id="UP000192478"/>
    </source>
</evidence>
<feature type="transmembrane region" description="Helical" evidence="1">
    <location>
        <begin position="64"/>
        <end position="82"/>
    </location>
</feature>
<accession>A0AAC9WEV6</accession>
<dbReference type="RefSeq" id="WP_156778728.1">
    <property type="nucleotide sequence ID" value="NZ_CP017603.1"/>
</dbReference>
<dbReference type="EMBL" id="CP020559">
    <property type="protein sequence ID" value="ARE86039.1"/>
    <property type="molecule type" value="Genomic_DNA"/>
</dbReference>
<keyword evidence="1" id="KW-0472">Membrane</keyword>
<protein>
    <submittedName>
        <fullName evidence="2">Uncharacterized protein</fullName>
    </submittedName>
</protein>
<keyword evidence="1" id="KW-0812">Transmembrane</keyword>
<proteinExistence type="predicted"/>
<keyword evidence="1" id="KW-1133">Transmembrane helix</keyword>
<reference evidence="2 3" key="1">
    <citation type="submission" date="2017-03" db="EMBL/GenBank/DDBJ databases">
        <title>Complete sequence of Clostridium formicaceticum DSM 92.</title>
        <authorList>
            <person name="Poehlein A."/>
            <person name="Karl M."/>
            <person name="Bengelsdorf F.R."/>
            <person name="Duerre P."/>
            <person name="Daniel R."/>
        </authorList>
    </citation>
    <scope>NUCLEOTIDE SEQUENCE [LARGE SCALE GENOMIC DNA]</scope>
    <source>
        <strain evidence="2 3">DSM 92</strain>
    </source>
</reference>
<evidence type="ECO:0000256" key="1">
    <source>
        <dbReference type="SAM" id="Phobius"/>
    </source>
</evidence>
<name>A0AAC9WEV6_9CLOT</name>